<protein>
    <submittedName>
        <fullName evidence="2">Uncharacterized protein</fullName>
    </submittedName>
</protein>
<gene>
    <name evidence="1" type="ORF">OVA965_LOCUS22256</name>
    <name evidence="3" type="ORF">SRO942_LOCUS47286</name>
    <name evidence="2" type="ORF">TMI583_LOCUS22970</name>
</gene>
<feature type="non-terminal residue" evidence="2">
    <location>
        <position position="1"/>
    </location>
</feature>
<name>A0A8S2MX38_9BILA</name>
<comment type="caution">
    <text evidence="2">The sequence shown here is derived from an EMBL/GenBank/DDBJ whole genome shotgun (WGS) entry which is preliminary data.</text>
</comment>
<organism evidence="2 4">
    <name type="scientific">Didymodactylos carnosus</name>
    <dbReference type="NCBI Taxonomy" id="1234261"/>
    <lineage>
        <taxon>Eukaryota</taxon>
        <taxon>Metazoa</taxon>
        <taxon>Spiralia</taxon>
        <taxon>Gnathifera</taxon>
        <taxon>Rotifera</taxon>
        <taxon>Eurotatoria</taxon>
        <taxon>Bdelloidea</taxon>
        <taxon>Philodinida</taxon>
        <taxon>Philodinidae</taxon>
        <taxon>Didymodactylos</taxon>
    </lineage>
</organism>
<sequence length="35" mass="4109">WVVAFMMRLFKVQFCPWGPWVPKLAPPVDEEFEAG</sequence>
<evidence type="ECO:0000313" key="1">
    <source>
        <dbReference type="EMBL" id="CAF1164437.1"/>
    </source>
</evidence>
<dbReference type="Proteomes" id="UP000677228">
    <property type="component" value="Unassembled WGS sequence"/>
</dbReference>
<dbReference type="EMBL" id="CAJOBC010117508">
    <property type="protein sequence ID" value="CAF4558651.1"/>
    <property type="molecule type" value="Genomic_DNA"/>
</dbReference>
<evidence type="ECO:0000313" key="3">
    <source>
        <dbReference type="EMBL" id="CAF4558651.1"/>
    </source>
</evidence>
<dbReference type="AlphaFoldDB" id="A0A8S2MX38"/>
<dbReference type="EMBL" id="CAJOBA010034006">
    <property type="protein sequence ID" value="CAF3976070.1"/>
    <property type="molecule type" value="Genomic_DNA"/>
</dbReference>
<dbReference type="Proteomes" id="UP000682733">
    <property type="component" value="Unassembled WGS sequence"/>
</dbReference>
<proteinExistence type="predicted"/>
<dbReference type="EMBL" id="CAJNOK010012484">
    <property type="protein sequence ID" value="CAF1164437.1"/>
    <property type="molecule type" value="Genomic_DNA"/>
</dbReference>
<reference evidence="2" key="1">
    <citation type="submission" date="2021-02" db="EMBL/GenBank/DDBJ databases">
        <authorList>
            <person name="Nowell W R."/>
        </authorList>
    </citation>
    <scope>NUCLEOTIDE SEQUENCE</scope>
</reference>
<dbReference type="Proteomes" id="UP000681722">
    <property type="component" value="Unassembled WGS sequence"/>
</dbReference>
<accession>A0A8S2MX38</accession>
<evidence type="ECO:0000313" key="4">
    <source>
        <dbReference type="Proteomes" id="UP000682733"/>
    </source>
</evidence>
<evidence type="ECO:0000313" key="2">
    <source>
        <dbReference type="EMBL" id="CAF3976070.1"/>
    </source>
</evidence>